<protein>
    <recommendedName>
        <fullName evidence="4">Lipoprotein</fullName>
    </recommendedName>
</protein>
<accession>F0H9C1</accession>
<feature type="chain" id="PRO_5003249737" description="Lipoprotein" evidence="1">
    <location>
        <begin position="23"/>
        <end position="251"/>
    </location>
</feature>
<proteinExistence type="predicted"/>
<keyword evidence="3" id="KW-1185">Reference proteome</keyword>
<evidence type="ECO:0000313" key="2">
    <source>
        <dbReference type="EMBL" id="EGC85807.1"/>
    </source>
</evidence>
<evidence type="ECO:0000313" key="3">
    <source>
        <dbReference type="Proteomes" id="UP000003155"/>
    </source>
</evidence>
<feature type="signal peptide" evidence="1">
    <location>
        <begin position="1"/>
        <end position="22"/>
    </location>
</feature>
<comment type="caution">
    <text evidence="2">The sequence shown here is derived from an EMBL/GenBank/DDBJ whole genome shotgun (WGS) entry which is preliminary data.</text>
</comment>
<dbReference type="AlphaFoldDB" id="F0H9C1"/>
<sequence>MRTFLLSVIALFAQSVSMTAQVAGRIEYPYRADYEDQLVLPVGDKGLVVQSFARDTKDGKRCFKTVYYSTAMKYVSADSMLIDKGMYYYSNVVENGVLYTVLRERDGSFMIVAFNTATRKCTVTDGEYTRKGSMRNLVISDGSVVFSSTQKKTDRIGIIDLKSGSCNFADIHFPKVKDKNIFILENTVIDNTIYALVRAGEDVQLVRVDKQGRLLGTNNLTADIPERIVSASVSKAGSRFFVTGTYSKVKK</sequence>
<name>F0H9C1_9BACT</name>
<keyword evidence="1" id="KW-0732">Signal</keyword>
<feature type="non-terminal residue" evidence="2">
    <location>
        <position position="251"/>
    </location>
</feature>
<dbReference type="Proteomes" id="UP000003155">
    <property type="component" value="Unassembled WGS sequence"/>
</dbReference>
<evidence type="ECO:0000256" key="1">
    <source>
        <dbReference type="SAM" id="SignalP"/>
    </source>
</evidence>
<gene>
    <name evidence="2" type="ORF">HMPREF9303_2773</name>
</gene>
<evidence type="ECO:0008006" key="4">
    <source>
        <dbReference type="Google" id="ProtNLM"/>
    </source>
</evidence>
<organism evidence="2 3">
    <name type="scientific">Prevotella denticola CRIS 18C-A</name>
    <dbReference type="NCBI Taxonomy" id="944557"/>
    <lineage>
        <taxon>Bacteria</taxon>
        <taxon>Pseudomonadati</taxon>
        <taxon>Bacteroidota</taxon>
        <taxon>Bacteroidia</taxon>
        <taxon>Bacteroidales</taxon>
        <taxon>Prevotellaceae</taxon>
        <taxon>Prevotella</taxon>
    </lineage>
</organism>
<dbReference type="EMBL" id="AEXO01000095">
    <property type="protein sequence ID" value="EGC85807.1"/>
    <property type="molecule type" value="Genomic_DNA"/>
</dbReference>
<reference evidence="2 3" key="1">
    <citation type="submission" date="2011-02" db="EMBL/GenBank/DDBJ databases">
        <authorList>
            <person name="Durkin A.S."/>
            <person name="Madupu R."/>
            <person name="Torralba M."/>
            <person name="Gillis M."/>
            <person name="Methe B."/>
            <person name="Sutton G."/>
            <person name="Nelson K.E."/>
        </authorList>
    </citation>
    <scope>NUCLEOTIDE SEQUENCE [LARGE SCALE GENOMIC DNA]</scope>
    <source>
        <strain evidence="2 3">CRIS 18C-A</strain>
    </source>
</reference>